<evidence type="ECO:0000256" key="32">
    <source>
        <dbReference type="SAM" id="MobiDB-lite"/>
    </source>
</evidence>
<dbReference type="InterPro" id="IPR002123">
    <property type="entry name" value="Plipid/glycerol_acylTrfase"/>
</dbReference>
<proteinExistence type="inferred from homology"/>
<gene>
    <name evidence="36" type="ORF">P4O66_021806</name>
</gene>
<evidence type="ECO:0000256" key="12">
    <source>
        <dbReference type="ARBA" id="ARBA00022729"/>
    </source>
</evidence>
<keyword evidence="14" id="KW-0378">Hydrolase</keyword>
<dbReference type="PROSITE" id="PS51642">
    <property type="entry name" value="HEMOPEXIN_2"/>
    <property type="match status" value="2"/>
</dbReference>
<evidence type="ECO:0000256" key="11">
    <source>
        <dbReference type="ARBA" id="ARBA00022723"/>
    </source>
</evidence>
<feature type="region of interest" description="Disordered" evidence="32">
    <location>
        <begin position="1003"/>
        <end position="1033"/>
    </location>
</feature>
<feature type="active site" evidence="28">
    <location>
        <position position="174"/>
    </location>
</feature>
<evidence type="ECO:0000256" key="3">
    <source>
        <dbReference type="ARBA" id="ARBA00005074"/>
    </source>
</evidence>
<dbReference type="Pfam" id="PF01553">
    <property type="entry name" value="Acyltransferase"/>
    <property type="match status" value="1"/>
</dbReference>
<sequence>MGKEYTSCTSQGRDDGFLWCSTTYNFDEDGKYGFCPHELLFTMAGNAQGAPCKFPFTFQGSKYDSCTTSGRDDGYRWCATTEDYDKDMAYGFCPETDLLTSPSPTAMSTVGGNSEGAPCVFPFTFLGKTYESCTTSGRNDGKMWCAVTKSFDDDRKWGFCPDQGYSLFLVAAHEFGHALGLEHSQDPGALMAPIYTYSKHFRLSADDIKGIQELYGVPTDKPLPPTMGPVTPMDICSENIIFDAVAQIRGETFFFKDSRTSLVSSDMLTLSAESAQLQAAAMLEHAGSTGLGSELAGRGRWRLSPLIATLPPTPGLVCRSRQTETWFLFRSASVNSKPTGPMLVATFWSDLPEKIDAAYENPLEEKTVFFAGDEVWVYTASTLEKGFPKKISSLGLPSDLYHIDAAYSYHKSKKTYLFSGDKFWRYNEAKKKMDPGFPKLISDYWNGIPDDLDAAFSMNGNVFHTENRVASAHKHNLTLILLSGTEPERTGNVAPLEMAQRAFALPRQQSLFLPAVLNPFVQDTRLTRHEKIKFCLLGVLLVPLRSVFLAVVLMATWLVAAVITFRRPLNRDVEPMTGWRRLMCRTVMVFLGRVCFLGMGFCVVVKGRQVSGAKAPILAVAPHSSFFDAIACIVAGLPSIVSRSESLDAPIFGRILQCLQPVLVSRKDPDSRKNTILEIRRRAMSGGHWPQMLIFPEGTCTNRSCLITFKQGKEIPSHCIRAFVSGVPVQPVLIRYPGKMDTVTWTWQGPRLWTVLLHTLCQIYTTVEIEFLPPHIPTEEEKENATKFAHSVRAAMARSLGVPVTDHTFEDCRLMISAGELTLPMEAGLVEFTKISRKLNLKWDNVKKELENFATRASSCKGGRIRIEEFAGFLKLPISPALQELFALFDRDGDGTIDFREYVIGVTVLCRPANTEEVIHTAFKLFDIDEDNNITRDEFSSLLRSALGVCDLNVSKLFNAIDTDGSGHITYDEFRTFALTHPEYGKLFTTYIELQRYQGLQGEEPDFDSAFSQWGTSSPSDHQEDSNSHKKDA</sequence>
<dbReference type="Gene3D" id="3.40.390.10">
    <property type="entry name" value="Collagenase (Catalytic Domain)"/>
    <property type="match status" value="1"/>
</dbReference>
<dbReference type="InterPro" id="IPR036375">
    <property type="entry name" value="Hemopexin-like_dom_sf"/>
</dbReference>
<feature type="binding site" evidence="29">
    <location>
        <position position="358"/>
    </location>
    <ligand>
        <name>Ca(2+)</name>
        <dbReference type="ChEBI" id="CHEBI:29108"/>
        <label>5</label>
    </ligand>
</feature>
<dbReference type="InterPro" id="IPR024079">
    <property type="entry name" value="MetalloPept_cat_dom_sf"/>
</dbReference>
<evidence type="ECO:0000256" key="4">
    <source>
        <dbReference type="ARBA" id="ARBA00008655"/>
    </source>
</evidence>
<comment type="similarity">
    <text evidence="5">Belongs to the peptidase M10A family.</text>
</comment>
<dbReference type="PROSITE" id="PS00023">
    <property type="entry name" value="FN2_1"/>
    <property type="match status" value="1"/>
</dbReference>
<feature type="repeat" description="Hemopexin" evidence="31">
    <location>
        <begin position="400"/>
        <end position="448"/>
    </location>
</feature>
<feature type="domain" description="Fibronectin type-II" evidence="35">
    <location>
        <begin position="1"/>
        <end position="37"/>
    </location>
</feature>
<comment type="cofactor">
    <cofactor evidence="29">
        <name>Ca(2+)</name>
        <dbReference type="ChEBI" id="CHEBI:29108"/>
    </cofactor>
    <text evidence="29">Can bind about 5 Ca(2+) ions per subunit.</text>
</comment>
<dbReference type="Pfam" id="PF00413">
    <property type="entry name" value="Peptidase_M10"/>
    <property type="match status" value="1"/>
</dbReference>
<feature type="transmembrane region" description="Helical" evidence="33">
    <location>
        <begin position="534"/>
        <end position="565"/>
    </location>
</feature>
<evidence type="ECO:0000256" key="33">
    <source>
        <dbReference type="SAM" id="Phobius"/>
    </source>
</evidence>
<dbReference type="InterPro" id="IPR045252">
    <property type="entry name" value="LPCAT1-like"/>
</dbReference>
<dbReference type="SMART" id="SM00120">
    <property type="entry name" value="HX"/>
    <property type="match status" value="3"/>
</dbReference>
<dbReference type="PANTHER" id="PTHR23063">
    <property type="entry name" value="PHOSPHOLIPID ACYLTRANSFERASE"/>
    <property type="match status" value="1"/>
</dbReference>
<dbReference type="GO" id="GO:0042171">
    <property type="term" value="F:lysophosphatidic acid acyltransferase activity"/>
    <property type="evidence" value="ECO:0007669"/>
    <property type="project" value="TreeGrafter"/>
</dbReference>
<feature type="disulfide bond" evidence="30">
    <location>
        <begin position="119"/>
        <end position="145"/>
    </location>
</feature>
<feature type="compositionally biased region" description="Basic and acidic residues" evidence="32">
    <location>
        <begin position="1021"/>
        <end position="1033"/>
    </location>
</feature>
<evidence type="ECO:0000256" key="16">
    <source>
        <dbReference type="ARBA" id="ARBA00022837"/>
    </source>
</evidence>
<evidence type="ECO:0000313" key="37">
    <source>
        <dbReference type="Proteomes" id="UP001239994"/>
    </source>
</evidence>
<evidence type="ECO:0000256" key="26">
    <source>
        <dbReference type="ARBA" id="ARBA00023315"/>
    </source>
</evidence>
<dbReference type="InterPro" id="IPR001818">
    <property type="entry name" value="Pept_M10_metallopeptidase"/>
</dbReference>
<keyword evidence="20" id="KW-0177">Collagen degradation</keyword>
<feature type="binding site" evidence="29">
    <location>
        <position position="173"/>
    </location>
    <ligand>
        <name>Zn(2+)</name>
        <dbReference type="ChEBI" id="CHEBI:29105"/>
        <label>2</label>
        <note>catalytic</note>
    </ligand>
</feature>
<keyword evidence="22" id="KW-0865">Zymogen</keyword>
<dbReference type="GO" id="GO:0008654">
    <property type="term" value="P:phospholipid biosynthetic process"/>
    <property type="evidence" value="ECO:0007669"/>
    <property type="project" value="UniProtKB-KW"/>
</dbReference>
<evidence type="ECO:0000256" key="9">
    <source>
        <dbReference type="ARBA" id="ARBA00022679"/>
    </source>
</evidence>
<keyword evidence="24" id="KW-0594">Phospholipid biosynthesis</keyword>
<dbReference type="GO" id="GO:0008270">
    <property type="term" value="F:zinc ion binding"/>
    <property type="evidence" value="ECO:0007669"/>
    <property type="project" value="InterPro"/>
</dbReference>
<dbReference type="InterPro" id="IPR006026">
    <property type="entry name" value="Peptidase_Metallo"/>
</dbReference>
<evidence type="ECO:0000256" key="15">
    <source>
        <dbReference type="ARBA" id="ARBA00022833"/>
    </source>
</evidence>
<organism evidence="36 37">
    <name type="scientific">Electrophorus voltai</name>
    <dbReference type="NCBI Taxonomy" id="2609070"/>
    <lineage>
        <taxon>Eukaryota</taxon>
        <taxon>Metazoa</taxon>
        <taxon>Chordata</taxon>
        <taxon>Craniata</taxon>
        <taxon>Vertebrata</taxon>
        <taxon>Euteleostomi</taxon>
        <taxon>Actinopterygii</taxon>
        <taxon>Neopterygii</taxon>
        <taxon>Teleostei</taxon>
        <taxon>Ostariophysi</taxon>
        <taxon>Gymnotiformes</taxon>
        <taxon>Gymnotoidei</taxon>
        <taxon>Gymnotidae</taxon>
        <taxon>Electrophorus</taxon>
    </lineage>
</organism>
<dbReference type="InterPro" id="IPR011992">
    <property type="entry name" value="EF-hand-dom_pair"/>
</dbReference>
<evidence type="ECO:0000256" key="13">
    <source>
        <dbReference type="ARBA" id="ARBA00022737"/>
    </source>
</evidence>
<dbReference type="SMART" id="SM00059">
    <property type="entry name" value="FN2"/>
    <property type="match status" value="3"/>
</dbReference>
<keyword evidence="18" id="KW-0482">Metalloprotease</keyword>
<feature type="domain" description="Fibronectin type-II" evidence="35">
    <location>
        <begin position="47"/>
        <end position="95"/>
    </location>
</feature>
<dbReference type="SUPFAM" id="SSF69593">
    <property type="entry name" value="Glycerol-3-phosphate (1)-acyltransferase"/>
    <property type="match status" value="1"/>
</dbReference>
<evidence type="ECO:0000256" key="7">
    <source>
        <dbReference type="ARBA" id="ARBA00022530"/>
    </source>
</evidence>
<evidence type="ECO:0000256" key="27">
    <source>
        <dbReference type="ARBA" id="ARBA00025707"/>
    </source>
</evidence>
<dbReference type="InterPro" id="IPR000562">
    <property type="entry name" value="FN_type2_dom"/>
</dbReference>
<evidence type="ECO:0000256" key="14">
    <source>
        <dbReference type="ARBA" id="ARBA00022801"/>
    </source>
</evidence>
<feature type="disulfide bond" evidence="30">
    <location>
        <begin position="52"/>
        <end position="78"/>
    </location>
</feature>
<evidence type="ECO:0000256" key="24">
    <source>
        <dbReference type="ARBA" id="ARBA00023209"/>
    </source>
</evidence>
<feature type="disulfide bond" evidence="30">
    <location>
        <begin position="133"/>
        <end position="160"/>
    </location>
</feature>
<dbReference type="SUPFAM" id="SSF55486">
    <property type="entry name" value="Metalloproteases ('zincins'), catalytic domain"/>
    <property type="match status" value="1"/>
</dbReference>
<evidence type="ECO:0000256" key="22">
    <source>
        <dbReference type="ARBA" id="ARBA00023145"/>
    </source>
</evidence>
<evidence type="ECO:0000256" key="21">
    <source>
        <dbReference type="ARBA" id="ARBA00023136"/>
    </source>
</evidence>
<dbReference type="GO" id="GO:0030574">
    <property type="term" value="P:collagen catabolic process"/>
    <property type="evidence" value="ECO:0007669"/>
    <property type="project" value="UniProtKB-KW"/>
</dbReference>
<comment type="caution">
    <text evidence="30">Lacks conserved residue(s) required for the propagation of feature annotation.</text>
</comment>
<dbReference type="InterPro" id="IPR013806">
    <property type="entry name" value="Kringle-like"/>
</dbReference>
<dbReference type="PROSITE" id="PS50222">
    <property type="entry name" value="EF_HAND_2"/>
    <property type="match status" value="3"/>
</dbReference>
<keyword evidence="25" id="KW-1208">Phospholipid metabolism</keyword>
<dbReference type="CDD" id="cd00051">
    <property type="entry name" value="EFh"/>
    <property type="match status" value="2"/>
</dbReference>
<comment type="similarity">
    <text evidence="4">Belongs to the 1-acyl-sn-glycerol-3-phosphate acyltransferase family.</text>
</comment>
<evidence type="ECO:0000256" key="5">
    <source>
        <dbReference type="ARBA" id="ARBA00010370"/>
    </source>
</evidence>
<dbReference type="Gene3D" id="2.10.10.10">
    <property type="entry name" value="Fibronectin, type II, collagen-binding"/>
    <property type="match status" value="2"/>
</dbReference>
<keyword evidence="12" id="KW-0732">Signal</keyword>
<feature type="binding site" evidence="29">
    <location>
        <position position="191"/>
    </location>
    <ligand>
        <name>Zn(2+)</name>
        <dbReference type="ChEBI" id="CHEBI:29105"/>
        <label>2</label>
        <note>catalytic</note>
    </ligand>
</feature>
<dbReference type="SMART" id="SM00563">
    <property type="entry name" value="PlsC"/>
    <property type="match status" value="1"/>
</dbReference>
<dbReference type="SUPFAM" id="SSF47473">
    <property type="entry name" value="EF-hand"/>
    <property type="match status" value="1"/>
</dbReference>
<feature type="repeat" description="Hemopexin" evidence="31">
    <location>
        <begin position="352"/>
        <end position="398"/>
    </location>
</feature>
<feature type="binding site" evidence="29">
    <location>
        <position position="177"/>
    </location>
    <ligand>
        <name>Zn(2+)</name>
        <dbReference type="ChEBI" id="CHEBI:29105"/>
        <label>2</label>
        <note>catalytic</note>
    </ligand>
</feature>
<evidence type="ECO:0000256" key="8">
    <source>
        <dbReference type="ARBA" id="ARBA00022670"/>
    </source>
</evidence>
<dbReference type="InterPro" id="IPR002048">
    <property type="entry name" value="EF_hand_dom"/>
</dbReference>
<dbReference type="GO" id="GO:0006508">
    <property type="term" value="P:proteolysis"/>
    <property type="evidence" value="ECO:0007669"/>
    <property type="project" value="UniProtKB-KW"/>
</dbReference>
<keyword evidence="8" id="KW-0645">Protease</keyword>
<dbReference type="Pfam" id="PF00045">
    <property type="entry name" value="Hemopexin"/>
    <property type="match status" value="2"/>
</dbReference>
<keyword evidence="7" id="KW-0964">Secreted</keyword>
<dbReference type="Gene3D" id="2.110.10.10">
    <property type="entry name" value="Hemopexin-like domain"/>
    <property type="match status" value="1"/>
</dbReference>
<dbReference type="CDD" id="cd07991">
    <property type="entry name" value="LPLAT_LPCAT1-like"/>
    <property type="match status" value="1"/>
</dbReference>
<feature type="domain" description="Fibronectin type-II" evidence="35">
    <location>
        <begin position="114"/>
        <end position="162"/>
    </location>
</feature>
<comment type="cofactor">
    <cofactor evidence="29">
        <name>Zn(2+)</name>
        <dbReference type="ChEBI" id="CHEBI:29105"/>
    </cofactor>
    <text evidence="29">Binds 2 Zn(2+) ions per subunit.</text>
</comment>
<comment type="subcellular location">
    <subcellularLocation>
        <location evidence="1">Membrane</location>
    </subcellularLocation>
    <subcellularLocation>
        <location evidence="2">Secreted</location>
        <location evidence="2">Extracellular space</location>
        <location evidence="2">Extracellular matrix</location>
    </subcellularLocation>
</comment>
<feature type="binding site" evidence="29">
    <location>
        <position position="183"/>
    </location>
    <ligand>
        <name>Zn(2+)</name>
        <dbReference type="ChEBI" id="CHEBI:29105"/>
        <label>2</label>
        <note>catalytic</note>
    </ligand>
</feature>
<dbReference type="InterPro" id="IPR036943">
    <property type="entry name" value="FN_type2_sf"/>
</dbReference>
<dbReference type="PROSITE" id="PS00024">
    <property type="entry name" value="HEMOPEXIN"/>
    <property type="match status" value="1"/>
</dbReference>
<keyword evidence="21 33" id="KW-0472">Membrane</keyword>
<feature type="binding site" evidence="29">
    <location>
        <position position="307"/>
    </location>
    <ligand>
        <name>Ca(2+)</name>
        <dbReference type="ChEBI" id="CHEBI:29108"/>
        <label>5</label>
    </ligand>
</feature>
<dbReference type="InterPro" id="IPR018487">
    <property type="entry name" value="Hemopexin-like_repeat"/>
</dbReference>
<evidence type="ECO:0000256" key="18">
    <source>
        <dbReference type="ARBA" id="ARBA00023049"/>
    </source>
</evidence>
<evidence type="ECO:0000256" key="19">
    <source>
        <dbReference type="ARBA" id="ARBA00023098"/>
    </source>
</evidence>
<dbReference type="PROSITE" id="PS51092">
    <property type="entry name" value="FN2_2"/>
    <property type="match status" value="3"/>
</dbReference>
<dbReference type="Pfam" id="PF13499">
    <property type="entry name" value="EF-hand_7"/>
    <property type="match status" value="1"/>
</dbReference>
<accession>A0AAD8ZQR8</accession>
<evidence type="ECO:0000259" key="34">
    <source>
        <dbReference type="PROSITE" id="PS50222"/>
    </source>
</evidence>
<dbReference type="FunFam" id="2.10.10.10:FF:000001">
    <property type="entry name" value="Fibronectin 1a isoform 1"/>
    <property type="match status" value="2"/>
</dbReference>
<comment type="pathway">
    <text evidence="27">Phospholipid metabolism.</text>
</comment>
<keyword evidence="17 33" id="KW-1133">Transmembrane helix</keyword>
<dbReference type="InterPro" id="IPR018247">
    <property type="entry name" value="EF_Hand_1_Ca_BS"/>
</dbReference>
<evidence type="ECO:0000256" key="30">
    <source>
        <dbReference type="PROSITE-ProRule" id="PRU00479"/>
    </source>
</evidence>
<feature type="compositionally biased region" description="Polar residues" evidence="32">
    <location>
        <begin position="1010"/>
        <end position="1020"/>
    </location>
</feature>
<comment type="caution">
    <text evidence="36">The sequence shown here is derived from an EMBL/GenBank/DDBJ whole genome shotgun (WGS) entry which is preliminary data.</text>
</comment>
<dbReference type="Pfam" id="PF00040">
    <property type="entry name" value="fn2"/>
    <property type="match status" value="2"/>
</dbReference>
<evidence type="ECO:0000256" key="29">
    <source>
        <dbReference type="PIRSR" id="PIRSR621190-2"/>
    </source>
</evidence>
<dbReference type="GO" id="GO:0005783">
    <property type="term" value="C:endoplasmic reticulum"/>
    <property type="evidence" value="ECO:0007669"/>
    <property type="project" value="TreeGrafter"/>
</dbReference>
<dbReference type="InterPro" id="IPR000585">
    <property type="entry name" value="Hemopexin-like_dom"/>
</dbReference>
<dbReference type="GO" id="GO:0047184">
    <property type="term" value="F:1-acylglycerophosphocholine O-acyltransferase activity"/>
    <property type="evidence" value="ECO:0007669"/>
    <property type="project" value="TreeGrafter"/>
</dbReference>
<evidence type="ECO:0000256" key="10">
    <source>
        <dbReference type="ARBA" id="ARBA00022692"/>
    </source>
</evidence>
<feature type="binding site" evidence="29">
    <location>
        <position position="356"/>
    </location>
    <ligand>
        <name>Ca(2+)</name>
        <dbReference type="ChEBI" id="CHEBI:29108"/>
        <label>4</label>
    </ligand>
</feature>
<evidence type="ECO:0000256" key="1">
    <source>
        <dbReference type="ARBA" id="ARBA00004370"/>
    </source>
</evidence>
<evidence type="ECO:0000256" key="28">
    <source>
        <dbReference type="PIRSR" id="PIRSR621190-1"/>
    </source>
</evidence>
<feature type="domain" description="EF-hand" evidence="34">
    <location>
        <begin position="877"/>
        <end position="912"/>
    </location>
</feature>
<dbReference type="GO" id="GO:0004222">
    <property type="term" value="F:metalloendopeptidase activity"/>
    <property type="evidence" value="ECO:0007669"/>
    <property type="project" value="InterPro"/>
</dbReference>
<keyword evidence="26" id="KW-0012">Acyltransferase</keyword>
<keyword evidence="10 33" id="KW-0812">Transmembrane</keyword>
<evidence type="ECO:0000256" key="2">
    <source>
        <dbReference type="ARBA" id="ARBA00004498"/>
    </source>
</evidence>
<keyword evidence="19" id="KW-0443">Lipid metabolism</keyword>
<dbReference type="PROSITE" id="PS00018">
    <property type="entry name" value="EF_HAND_1"/>
    <property type="match status" value="3"/>
</dbReference>
<dbReference type="Gene3D" id="1.10.238.10">
    <property type="entry name" value="EF-hand"/>
    <property type="match status" value="1"/>
</dbReference>
<feature type="binding site" evidence="29">
    <location>
        <position position="453"/>
    </location>
    <ligand>
        <name>Ca(2+)</name>
        <dbReference type="ChEBI" id="CHEBI:29108"/>
        <label>4</label>
    </ligand>
</feature>
<feature type="domain" description="EF-hand" evidence="34">
    <location>
        <begin position="914"/>
        <end position="949"/>
    </location>
</feature>
<evidence type="ECO:0000313" key="36">
    <source>
        <dbReference type="EMBL" id="KAK1802523.1"/>
    </source>
</evidence>
<dbReference type="GO" id="GO:0016020">
    <property type="term" value="C:membrane"/>
    <property type="evidence" value="ECO:0007669"/>
    <property type="project" value="UniProtKB-SubCell"/>
</dbReference>
<keyword evidence="6" id="KW-0444">Lipid biosynthesis</keyword>
<feature type="binding site" evidence="29">
    <location>
        <position position="153"/>
    </location>
    <ligand>
        <name>Ca(2+)</name>
        <dbReference type="ChEBI" id="CHEBI:29108"/>
        <label>1</label>
    </ligand>
</feature>
<evidence type="ECO:0008006" key="38">
    <source>
        <dbReference type="Google" id="ProtNLM"/>
    </source>
</evidence>
<dbReference type="GO" id="GO:0031012">
    <property type="term" value="C:extracellular matrix"/>
    <property type="evidence" value="ECO:0007669"/>
    <property type="project" value="InterPro"/>
</dbReference>
<dbReference type="InterPro" id="IPR018486">
    <property type="entry name" value="Hemopexin_CS"/>
</dbReference>
<keyword evidence="37" id="KW-1185">Reference proteome</keyword>
<evidence type="ECO:0000256" key="6">
    <source>
        <dbReference type="ARBA" id="ARBA00022516"/>
    </source>
</evidence>
<keyword evidence="9" id="KW-0808">Transferase</keyword>
<keyword evidence="23 30" id="KW-1015">Disulfide bond</keyword>
<feature type="transmembrane region" description="Helical" evidence="33">
    <location>
        <begin position="585"/>
        <end position="605"/>
    </location>
</feature>
<dbReference type="SUPFAM" id="SSF50923">
    <property type="entry name" value="Hemopexin-like domain"/>
    <property type="match status" value="2"/>
</dbReference>
<protein>
    <recommendedName>
        <fullName evidence="38">Matrix metalloproteinase-2</fullName>
    </recommendedName>
</protein>
<dbReference type="PRINTS" id="PR00013">
    <property type="entry name" value="FNTYPEII"/>
</dbReference>
<evidence type="ECO:0000256" key="20">
    <source>
        <dbReference type="ARBA" id="ARBA00023105"/>
    </source>
</evidence>
<dbReference type="SMART" id="SM00054">
    <property type="entry name" value="EFh"/>
    <property type="match status" value="3"/>
</dbReference>
<name>A0AAD8ZQR8_9TELE</name>
<dbReference type="PRINTS" id="PR00138">
    <property type="entry name" value="MATRIXIN"/>
</dbReference>
<dbReference type="GO" id="GO:0005509">
    <property type="term" value="F:calcium ion binding"/>
    <property type="evidence" value="ECO:0007669"/>
    <property type="project" value="InterPro"/>
</dbReference>
<evidence type="ECO:0000256" key="23">
    <source>
        <dbReference type="ARBA" id="ARBA00023157"/>
    </source>
</evidence>
<dbReference type="CDD" id="cd00094">
    <property type="entry name" value="HX"/>
    <property type="match status" value="1"/>
</dbReference>
<dbReference type="EMBL" id="JAROKS010000007">
    <property type="protein sequence ID" value="KAK1802523.1"/>
    <property type="molecule type" value="Genomic_DNA"/>
</dbReference>
<feature type="disulfide bond" evidence="30">
    <location>
        <begin position="66"/>
        <end position="93"/>
    </location>
</feature>
<dbReference type="AlphaFoldDB" id="A0AAD8ZQR8"/>
<keyword evidence="13" id="KW-0677">Repeat</keyword>
<reference evidence="36" key="1">
    <citation type="submission" date="2023-03" db="EMBL/GenBank/DDBJ databases">
        <title>Electrophorus voltai genome.</title>
        <authorList>
            <person name="Bian C."/>
        </authorList>
    </citation>
    <scope>NUCLEOTIDE SEQUENCE</scope>
    <source>
        <strain evidence="36">CB-2022</strain>
        <tissue evidence="36">Muscle</tissue>
    </source>
</reference>
<dbReference type="InterPro" id="IPR021190">
    <property type="entry name" value="Pept_M10A"/>
</dbReference>
<keyword evidence="16 29" id="KW-0106">Calcium</keyword>
<dbReference type="SMART" id="SM00235">
    <property type="entry name" value="ZnMc"/>
    <property type="match status" value="1"/>
</dbReference>
<keyword evidence="7" id="KW-0272">Extracellular matrix</keyword>
<dbReference type="Pfam" id="PF13202">
    <property type="entry name" value="EF-hand_5"/>
    <property type="match status" value="1"/>
</dbReference>
<evidence type="ECO:0000256" key="25">
    <source>
        <dbReference type="ARBA" id="ARBA00023264"/>
    </source>
</evidence>
<dbReference type="FunFam" id="1.10.238.10:FF:000003">
    <property type="entry name" value="Calmodulin A"/>
    <property type="match status" value="1"/>
</dbReference>
<dbReference type="SUPFAM" id="SSF57440">
    <property type="entry name" value="Kringle-like"/>
    <property type="match status" value="2"/>
</dbReference>
<feature type="binding site" evidence="29">
    <location>
        <position position="152"/>
    </location>
    <ligand>
        <name>Ca(2+)</name>
        <dbReference type="ChEBI" id="CHEBI:29108"/>
        <label>3</label>
    </ligand>
</feature>
<keyword evidence="11 29" id="KW-0479">Metal-binding</keyword>
<feature type="domain" description="EF-hand" evidence="34">
    <location>
        <begin position="956"/>
        <end position="984"/>
    </location>
</feature>
<evidence type="ECO:0000256" key="31">
    <source>
        <dbReference type="PROSITE-ProRule" id="PRU01011"/>
    </source>
</evidence>
<dbReference type="PANTHER" id="PTHR23063:SF21">
    <property type="entry name" value="LYSOPHOSPHATIDYLCHOLINE ACYLTRANSFERASE 2"/>
    <property type="match status" value="1"/>
</dbReference>
<evidence type="ECO:0000259" key="35">
    <source>
        <dbReference type="PROSITE" id="PS51092"/>
    </source>
</evidence>
<feature type="binding site" evidence="29">
    <location>
        <position position="406"/>
    </location>
    <ligand>
        <name>Ca(2+)</name>
        <dbReference type="ChEBI" id="CHEBI:29108"/>
        <label>5</label>
    </ligand>
</feature>
<dbReference type="FunFam" id="2.110.10.10:FF:000002">
    <property type="entry name" value="Matrix metallopeptidase 3"/>
    <property type="match status" value="1"/>
</dbReference>
<evidence type="ECO:0000256" key="17">
    <source>
        <dbReference type="ARBA" id="ARBA00022989"/>
    </source>
</evidence>
<dbReference type="Proteomes" id="UP001239994">
    <property type="component" value="Unassembled WGS sequence"/>
</dbReference>
<feature type="disulfide bond" evidence="30">
    <location>
        <begin position="8"/>
        <end position="35"/>
    </location>
</feature>
<comment type="pathway">
    <text evidence="3">Lipid metabolism; phospholipid metabolism.</text>
</comment>
<keyword evidence="15 29" id="KW-0862">Zinc</keyword>
<dbReference type="CDD" id="cd00062">
    <property type="entry name" value="FN2"/>
    <property type="match status" value="3"/>
</dbReference>